<dbReference type="PANTHER" id="PTHR37512:SF1">
    <property type="entry name" value="NADR_TTD14 AAA DOMAIN-CONTAINING PROTEIN"/>
    <property type="match status" value="1"/>
</dbReference>
<dbReference type="InterPro" id="IPR052735">
    <property type="entry name" value="NAD_biosynth-regulator"/>
</dbReference>
<dbReference type="Gene3D" id="3.40.50.300">
    <property type="entry name" value="P-loop containing nucleotide triphosphate hydrolases"/>
    <property type="match status" value="1"/>
</dbReference>
<comment type="caution">
    <text evidence="2">The sequence shown here is derived from an EMBL/GenBank/DDBJ whole genome shotgun (WGS) entry which is preliminary data.</text>
</comment>
<dbReference type="OMA" id="TCYADIP"/>
<evidence type="ECO:0000313" key="2">
    <source>
        <dbReference type="EMBL" id="HCT55843.1"/>
    </source>
</evidence>
<dbReference type="EMBL" id="DPIY01000001">
    <property type="protein sequence ID" value="HCT55843.1"/>
    <property type="molecule type" value="Genomic_DNA"/>
</dbReference>
<evidence type="ECO:0000313" key="3">
    <source>
        <dbReference type="Proteomes" id="UP000264071"/>
    </source>
</evidence>
<dbReference type="InterPro" id="IPR038727">
    <property type="entry name" value="NadR/Ttd14_AAA_dom"/>
</dbReference>
<proteinExistence type="predicted"/>
<gene>
    <name evidence="2" type="ORF">DGD08_01380</name>
</gene>
<dbReference type="PANTHER" id="PTHR37512">
    <property type="entry name" value="TRIFUNCTIONAL NAD BIOSYNTHESIS/REGULATOR PROTEIN NADR"/>
    <property type="match status" value="1"/>
</dbReference>
<dbReference type="Proteomes" id="UP000264071">
    <property type="component" value="Unassembled WGS sequence"/>
</dbReference>
<dbReference type="AlphaFoldDB" id="A0A3D4V415"/>
<dbReference type="Pfam" id="PF13521">
    <property type="entry name" value="AAA_28"/>
    <property type="match status" value="1"/>
</dbReference>
<protein>
    <recommendedName>
        <fullName evidence="1">NadR/Ttd14 AAA domain-containing protein</fullName>
    </recommendedName>
</protein>
<name>A0A3D4V415_9BACT</name>
<sequence length="189" mass="21205">MTRLRRVVITGSESVGKTTLGLQLAAHYHVLCVPEYVREFTRLKGTPPVLADREGLARGQASYEDEYIDRSRALGNTLLLHDTDLVSNVAYSHHYFGDCPPALEALAIARRADHYLLLDIDVPWIADGVRDRGDRREEMHTLFVTTLDRLGAPYTIVRGDWPERLSIATNLIDTLLSSPPSPFNLADHE</sequence>
<accession>A0A3D4V415</accession>
<dbReference type="InterPro" id="IPR027417">
    <property type="entry name" value="P-loop_NTPase"/>
</dbReference>
<dbReference type="SUPFAM" id="SSF52540">
    <property type="entry name" value="P-loop containing nucleoside triphosphate hydrolases"/>
    <property type="match status" value="1"/>
</dbReference>
<evidence type="ECO:0000259" key="1">
    <source>
        <dbReference type="Pfam" id="PF13521"/>
    </source>
</evidence>
<reference evidence="2 3" key="1">
    <citation type="journal article" date="2018" name="Nat. Biotechnol.">
        <title>A standardized bacterial taxonomy based on genome phylogeny substantially revises the tree of life.</title>
        <authorList>
            <person name="Parks D.H."/>
            <person name="Chuvochina M."/>
            <person name="Waite D.W."/>
            <person name="Rinke C."/>
            <person name="Skarshewski A."/>
            <person name="Chaumeil P.A."/>
            <person name="Hugenholtz P."/>
        </authorList>
    </citation>
    <scope>NUCLEOTIDE SEQUENCE [LARGE SCALE GENOMIC DNA]</scope>
    <source>
        <strain evidence="2">UBA8844</strain>
    </source>
</reference>
<feature type="domain" description="NadR/Ttd14 AAA" evidence="1">
    <location>
        <begin position="6"/>
        <end position="164"/>
    </location>
</feature>
<organism evidence="2 3">
    <name type="scientific">Gemmatimonas aurantiaca</name>
    <dbReference type="NCBI Taxonomy" id="173480"/>
    <lineage>
        <taxon>Bacteria</taxon>
        <taxon>Pseudomonadati</taxon>
        <taxon>Gemmatimonadota</taxon>
        <taxon>Gemmatimonadia</taxon>
        <taxon>Gemmatimonadales</taxon>
        <taxon>Gemmatimonadaceae</taxon>
        <taxon>Gemmatimonas</taxon>
    </lineage>
</organism>